<accession>A0A1Q2ZSZ9</accession>
<organism evidence="2 3">
    <name type="scientific">Zygosaccharomyces rouxii</name>
    <dbReference type="NCBI Taxonomy" id="4956"/>
    <lineage>
        <taxon>Eukaryota</taxon>
        <taxon>Fungi</taxon>
        <taxon>Dikarya</taxon>
        <taxon>Ascomycota</taxon>
        <taxon>Saccharomycotina</taxon>
        <taxon>Saccharomycetes</taxon>
        <taxon>Saccharomycetales</taxon>
        <taxon>Saccharomycetaceae</taxon>
        <taxon>Zygosaccharomyces</taxon>
    </lineage>
</organism>
<feature type="compositionally biased region" description="Basic residues" evidence="1">
    <location>
        <begin position="138"/>
        <end position="153"/>
    </location>
</feature>
<dbReference type="AlphaFoldDB" id="A0A1Q2ZSZ9"/>
<feature type="compositionally biased region" description="Basic residues" evidence="1">
    <location>
        <begin position="50"/>
        <end position="64"/>
    </location>
</feature>
<proteinExistence type="predicted"/>
<feature type="compositionally biased region" description="Basic and acidic residues" evidence="1">
    <location>
        <begin position="38"/>
        <end position="49"/>
    </location>
</feature>
<feature type="region of interest" description="Disordered" evidence="1">
    <location>
        <begin position="37"/>
        <end position="158"/>
    </location>
</feature>
<comment type="caution">
    <text evidence="2">The sequence shown here is derived from an EMBL/GenBank/DDBJ whole genome shotgun (WGS) entry which is preliminary data.</text>
</comment>
<sequence>MQEVLFKEHQYIQRGKSLKRYISKLRNVLKNNRLAGKAKKDLEVRSQKKEKPKRNSLSSKRKRSLTSANNTNNITPTRKETQSAKKQDSPKWKRQKRTSRDRGRTSSKKRRDPHGNCDLLASEQSENPHNHADSPLSRRSKNSKSYNRRKHSKEAKNLTLDDIQEHPMLQQELVANINGSYIQFHLVSVDPKLLLQGPPVITTEPMPSLIWPYD</sequence>
<name>A0A1Q2ZSZ9_ZYGRO</name>
<dbReference type="OrthoDB" id="10511621at2759"/>
<dbReference type="Proteomes" id="UP000187013">
    <property type="component" value="Unassembled WGS sequence"/>
</dbReference>
<evidence type="ECO:0000313" key="3">
    <source>
        <dbReference type="Proteomes" id="UP000187013"/>
    </source>
</evidence>
<dbReference type="EMBL" id="BDGX01000001">
    <property type="protein sequence ID" value="GAV46597.1"/>
    <property type="molecule type" value="Genomic_DNA"/>
</dbReference>
<evidence type="ECO:0000256" key="1">
    <source>
        <dbReference type="SAM" id="MobiDB-lite"/>
    </source>
</evidence>
<evidence type="ECO:0000313" key="2">
    <source>
        <dbReference type="EMBL" id="GAV46597.1"/>
    </source>
</evidence>
<protein>
    <submittedName>
        <fullName evidence="2">Uncharacterized protein</fullName>
    </submittedName>
</protein>
<reference evidence="2 3" key="1">
    <citation type="submission" date="2016-08" db="EMBL/GenBank/DDBJ databases">
        <title>Draft genome sequence of allopolyploid Zygosaccharomyces rouxii.</title>
        <authorList>
            <person name="Watanabe J."/>
            <person name="Uehara K."/>
            <person name="Mogi Y."/>
            <person name="Tsukioka Y."/>
        </authorList>
    </citation>
    <scope>NUCLEOTIDE SEQUENCE [LARGE SCALE GENOMIC DNA]</scope>
    <source>
        <strain evidence="2 3">NBRC 110957</strain>
    </source>
</reference>
<gene>
    <name evidence="2" type="ORF">ZYGR_0A01890</name>
</gene>
<feature type="compositionally biased region" description="Basic and acidic residues" evidence="1">
    <location>
        <begin position="77"/>
        <end position="91"/>
    </location>
</feature>